<evidence type="ECO:0000313" key="3">
    <source>
        <dbReference type="Proteomes" id="UP000293568"/>
    </source>
</evidence>
<dbReference type="RefSeq" id="WP_129441307.1">
    <property type="nucleotide sequence ID" value="NZ_CP035492.1"/>
</dbReference>
<evidence type="ECO:0000256" key="1">
    <source>
        <dbReference type="SAM" id="Phobius"/>
    </source>
</evidence>
<evidence type="ECO:0008006" key="4">
    <source>
        <dbReference type="Google" id="ProtNLM"/>
    </source>
</evidence>
<keyword evidence="1" id="KW-1133">Transmembrane helix</keyword>
<feature type="transmembrane region" description="Helical" evidence="1">
    <location>
        <begin position="64"/>
        <end position="87"/>
    </location>
</feature>
<keyword evidence="1" id="KW-0472">Membrane</keyword>
<sequence>MSRHGIPVSAQQGQSPVAAALPLAGERLLPHKGKRYRTRWAAWGLMAAAFAGSLAAAVRTGEAAFCFMAAVLSLVMLISFAAPRIALAGMTAERQLPRSSVRAGEALHGMLHIHSAIPLPFVWFSANDEAVPASSPGRECIRCGTGAMPHVRRSITAEYELALDRGYTGSAISGWPQAICLV</sequence>
<reference evidence="2 3" key="1">
    <citation type="submission" date="2019-01" db="EMBL/GenBank/DDBJ databases">
        <title>Genome sequencing of strain FW100M-2.</title>
        <authorList>
            <person name="Heo J."/>
            <person name="Kim S.-J."/>
            <person name="Kim J.-S."/>
            <person name="Hong S.-B."/>
            <person name="Kwon S.-W."/>
        </authorList>
    </citation>
    <scope>NUCLEOTIDE SEQUENCE [LARGE SCALE GENOMIC DNA]</scope>
    <source>
        <strain evidence="2 3">FW100M-2</strain>
    </source>
</reference>
<dbReference type="KEGG" id="pprt:ET464_12345"/>
<dbReference type="AlphaFoldDB" id="A0A4P6EZ39"/>
<dbReference type="Proteomes" id="UP000293568">
    <property type="component" value="Chromosome"/>
</dbReference>
<evidence type="ECO:0000313" key="2">
    <source>
        <dbReference type="EMBL" id="QAY67069.1"/>
    </source>
</evidence>
<dbReference type="EMBL" id="CP035492">
    <property type="protein sequence ID" value="QAY67069.1"/>
    <property type="molecule type" value="Genomic_DNA"/>
</dbReference>
<organism evidence="2 3">
    <name type="scientific">Paenibacillus protaetiae</name>
    <dbReference type="NCBI Taxonomy" id="2509456"/>
    <lineage>
        <taxon>Bacteria</taxon>
        <taxon>Bacillati</taxon>
        <taxon>Bacillota</taxon>
        <taxon>Bacilli</taxon>
        <taxon>Bacillales</taxon>
        <taxon>Paenibacillaceae</taxon>
        <taxon>Paenibacillus</taxon>
    </lineage>
</organism>
<feature type="transmembrane region" description="Helical" evidence="1">
    <location>
        <begin position="40"/>
        <end position="58"/>
    </location>
</feature>
<name>A0A4P6EZ39_9BACL</name>
<proteinExistence type="predicted"/>
<gene>
    <name evidence="2" type="ORF">ET464_12345</name>
</gene>
<keyword evidence="1" id="KW-0812">Transmembrane</keyword>
<accession>A0A4P6EZ39</accession>
<protein>
    <recommendedName>
        <fullName evidence="4">DUF58 domain-containing protein</fullName>
    </recommendedName>
</protein>
<keyword evidence="3" id="KW-1185">Reference proteome</keyword>